<evidence type="ECO:0000256" key="1">
    <source>
        <dbReference type="SAM" id="Phobius"/>
    </source>
</evidence>
<proteinExistence type="predicted"/>
<dbReference type="RefSeq" id="WP_272233823.1">
    <property type="nucleotide sequence ID" value="NZ_JAGSOW010000002.1"/>
</dbReference>
<dbReference type="AlphaFoldDB" id="A0AB35JKS3"/>
<organism evidence="2 3">
    <name type="scientific">Pseudomonas syringae pv. syringae</name>
    <dbReference type="NCBI Taxonomy" id="321"/>
    <lineage>
        <taxon>Bacteria</taxon>
        <taxon>Pseudomonadati</taxon>
        <taxon>Pseudomonadota</taxon>
        <taxon>Gammaproteobacteria</taxon>
        <taxon>Pseudomonadales</taxon>
        <taxon>Pseudomonadaceae</taxon>
        <taxon>Pseudomonas</taxon>
        <taxon>Pseudomonas syringae</taxon>
    </lineage>
</organism>
<evidence type="ECO:0000313" key="2">
    <source>
        <dbReference type="EMBL" id="MDC3735452.1"/>
    </source>
</evidence>
<protein>
    <submittedName>
        <fullName evidence="2">Uncharacterized protein</fullName>
    </submittedName>
</protein>
<reference evidence="2" key="1">
    <citation type="submission" date="2021-04" db="EMBL/GenBank/DDBJ databases">
        <title>Genome Sequence and Comparative Genome Analysis of Pseudomonas syringae pv. syringae strains EC33 and LMG5496 isolated from Citrus plants from Tunisia and Greece.</title>
        <authorList>
            <person name="Abdellatif E."/>
            <person name="Baeyen S."/>
        </authorList>
    </citation>
    <scope>NUCLEOTIDE SEQUENCE</scope>
    <source>
        <strain evidence="2">LMG 5496</strain>
    </source>
</reference>
<evidence type="ECO:0000313" key="3">
    <source>
        <dbReference type="Proteomes" id="UP001220207"/>
    </source>
</evidence>
<accession>A0AB35JKS3</accession>
<keyword evidence="1" id="KW-0472">Membrane</keyword>
<keyword evidence="1" id="KW-0812">Transmembrane</keyword>
<comment type="caution">
    <text evidence="2">The sequence shown here is derived from an EMBL/GenBank/DDBJ whole genome shotgun (WGS) entry which is preliminary data.</text>
</comment>
<sequence length="249" mass="28028">MDKLLLTAFLTALAGFITAALSIVKLVNEKESKTTEYRQAWTDSVRGALAELIAKINSQASTITGARHNGLKLDKFLKDGPGDSEYEKELRKDMAEFYRKVLKDGLDAANLLNQDIYHAYAKVRLHFKPDDLSFSRIENKFEFCMSKVSDLKAETDVEKLSVTKEQIHNAANEITAFSRGILKAEWETVKLGEPAYKQTKKWSIWICVVMFFILLTIGTHAAISYSKAANYTNIDPTRGALHTSAIEQR</sequence>
<dbReference type="Proteomes" id="UP001220207">
    <property type="component" value="Unassembled WGS sequence"/>
</dbReference>
<name>A0AB35JKS3_PSESY</name>
<dbReference type="EMBL" id="JAGSOW010000002">
    <property type="protein sequence ID" value="MDC3735452.1"/>
    <property type="molecule type" value="Genomic_DNA"/>
</dbReference>
<keyword evidence="1" id="KW-1133">Transmembrane helix</keyword>
<gene>
    <name evidence="2" type="ORF">KDL27_06620</name>
</gene>
<feature type="transmembrane region" description="Helical" evidence="1">
    <location>
        <begin position="202"/>
        <end position="223"/>
    </location>
</feature>